<evidence type="ECO:0008006" key="16">
    <source>
        <dbReference type="Google" id="ProtNLM"/>
    </source>
</evidence>
<dbReference type="PANTHER" id="PTHR12953:SF0">
    <property type="entry name" value="SUN DOMAIN-CONTAINING OSSIFICATION FACTOR"/>
    <property type="match status" value="1"/>
</dbReference>
<reference evidence="14" key="1">
    <citation type="submission" date="2025-08" db="UniProtKB">
        <authorList>
            <consortium name="Ensembl"/>
        </authorList>
    </citation>
    <scope>IDENTIFICATION</scope>
</reference>
<dbReference type="Pfam" id="PF07738">
    <property type="entry name" value="Sad1_UNC"/>
    <property type="match status" value="1"/>
</dbReference>
<feature type="compositionally biased region" description="Pro residues" evidence="11">
    <location>
        <begin position="81"/>
        <end position="91"/>
    </location>
</feature>
<evidence type="ECO:0000256" key="11">
    <source>
        <dbReference type="SAM" id="MobiDB-lite"/>
    </source>
</evidence>
<evidence type="ECO:0000313" key="14">
    <source>
        <dbReference type="Ensembl" id="ENSCCRP00020075475.1"/>
    </source>
</evidence>
<feature type="region of interest" description="Disordered" evidence="11">
    <location>
        <begin position="229"/>
        <end position="267"/>
    </location>
</feature>
<dbReference type="SUPFAM" id="SSF49785">
    <property type="entry name" value="Galactose-binding domain-like"/>
    <property type="match status" value="1"/>
</dbReference>
<dbReference type="GO" id="GO:0046850">
    <property type="term" value="P:regulation of bone remodeling"/>
    <property type="evidence" value="ECO:0007669"/>
    <property type="project" value="TreeGrafter"/>
</dbReference>
<keyword evidence="6" id="KW-0472">Membrane</keyword>
<feature type="compositionally biased region" description="Basic and acidic residues" evidence="11">
    <location>
        <begin position="459"/>
        <end position="473"/>
    </location>
</feature>
<feature type="compositionally biased region" description="Polar residues" evidence="11">
    <location>
        <begin position="243"/>
        <end position="252"/>
    </location>
</feature>
<feature type="region of interest" description="Disordered" evidence="11">
    <location>
        <begin position="812"/>
        <end position="837"/>
    </location>
</feature>
<sequence>MDESQEQVQRREEVLRTHHALKEALAIIGDISTTTISTPLPPPVDNSWLHAGAGGSRRSPPPSPTAPRRMSAGQRPAGRGAPPPPSRPGPLGPLNTSADSPQVPSRPNRAPPSIPRFPVQHGHCSEQTHTHTLTTRAVSHQPVIDGSKEQNIFISDVESSSVSSRITNITPVSAAPHVCGSSECVSCRDCAASDSCSAESGITDACTAACGAAEALRYGPQLSSFPAVQENVSVRETRKPTKDQTGNRTSASHILKDQDSSDPSVPCREQEIPTFDEWTKIMLEVENEKSQVTHLSNGLPAAGKKLPQTFTNYASVECGAKILSSNPEAKSTSAILMENMDMYMLNPCNNKIWFTVELCEPIQVKQLDIANFEIFSSNPRDFLVSISDRYPNKKWVKLGTFHARDERMVQSFPLDEHLFAKYIKVELLSHFGSEHFCPLSLIRVFGTSMMEEYEMNSEPSDRQTHVQDEHDYDQPPDFVPVDEKSSKNLIGSAKDALLTMVNNIAASVLGAPPESTAGAGSSSTEGLNTTEEVFPAGSIHTAASTGFRKDLPVTVAADPLDVVRVTETASITEETAAVHTPTLTDAAGDAPAQTAPDVEQIVTLLPDAEDEPDRSSGRTETDQQNENTACSRSHRLCLQEHLLQRCSSPDFIQKSKPNSRSHAAPAVMTPSTPKGTEEPDSPVIHARVLPDPEDLAPSLTSGLLRLVSADSPSSRATQPIELMCPSVSECLTATAPQQSIDGVRESSQKPVPETLSDVITTSAAQRRDQVLVSSEQASLENCISTPTVSINTADGSPLSSVSALVDEPAVTGAALTPDSDGFTGSAESKSKELFDDESSAHIEQIYTETQTSSDAPAHGSNQKESVFMRLNNRIKVLEMNMSLSGRYLEQLSQRYRKQMEEMQKAFNKTIIKLQNTSRMAEEQDQRQTDSIQALQAQLENMTQLVLGLSVSVSRLQREVSDRQSYSLLCLLLCVLLGLLICVNYRQISESPAIDSQRSCGLDREPSDDERVLLRRRASDPPSLSSLQTPDGGSGETYSLKHLEDCQVSRKKKHKMKLSKGPEMPAAPSLADGIPQTTIGPLGLETGPHPDGRDVMSDGSSEGSSQADETLFCGIATCARLCEALPAPKRWTQSRSQHQQQLPQCSGPPPGLGPAHNRL</sequence>
<evidence type="ECO:0000256" key="8">
    <source>
        <dbReference type="ARBA" id="ARBA00046288"/>
    </source>
</evidence>
<dbReference type="GO" id="GO:0034975">
    <property type="term" value="P:protein folding in endoplasmic reticulum"/>
    <property type="evidence" value="ECO:0007669"/>
    <property type="project" value="TreeGrafter"/>
</dbReference>
<evidence type="ECO:0000256" key="3">
    <source>
        <dbReference type="ARBA" id="ARBA00022729"/>
    </source>
</evidence>
<feature type="domain" description="GED" evidence="12">
    <location>
        <begin position="1"/>
        <end position="36"/>
    </location>
</feature>
<feature type="region of interest" description="Disordered" evidence="11">
    <location>
        <begin position="607"/>
        <end position="628"/>
    </location>
</feature>
<dbReference type="InterPro" id="IPR045120">
    <property type="entry name" value="Suco/Slp1-like"/>
</dbReference>
<feature type="compositionally biased region" description="Polar residues" evidence="11">
    <location>
        <begin position="1021"/>
        <end position="1030"/>
    </location>
</feature>
<dbReference type="Ensembl" id="ENSCCRT00020082771.1">
    <property type="protein sequence ID" value="ENSCCRP00020075475.1"/>
    <property type="gene ID" value="ENSCCRG00020035100.1"/>
</dbReference>
<dbReference type="PANTHER" id="PTHR12953">
    <property type="entry name" value="MEMBRANE PROTEIN CH1 RELATED"/>
    <property type="match status" value="1"/>
</dbReference>
<evidence type="ECO:0000256" key="6">
    <source>
        <dbReference type="ARBA" id="ARBA00023136"/>
    </source>
</evidence>
<evidence type="ECO:0000313" key="15">
    <source>
        <dbReference type="Proteomes" id="UP000694701"/>
    </source>
</evidence>
<feature type="compositionally biased region" description="Low complexity" evidence="11">
    <location>
        <begin position="66"/>
        <end position="80"/>
    </location>
</feature>
<feature type="compositionally biased region" description="Low complexity" evidence="11">
    <location>
        <begin position="1132"/>
        <end position="1144"/>
    </location>
</feature>
<evidence type="ECO:0000259" key="13">
    <source>
        <dbReference type="PROSITE" id="PS51469"/>
    </source>
</evidence>
<feature type="region of interest" description="Disordered" evidence="11">
    <location>
        <begin position="28"/>
        <end position="128"/>
    </location>
</feature>
<comment type="subcellular location">
    <subcellularLocation>
        <location evidence="8">Endomembrane system</location>
        <topology evidence="8">Single-pass type I membrane protein</topology>
    </subcellularLocation>
    <subcellularLocation>
        <location evidence="1">Endoplasmic reticulum membrane</location>
        <topology evidence="1">Single-pass membrane protein</topology>
    </subcellularLocation>
</comment>
<evidence type="ECO:0000256" key="2">
    <source>
        <dbReference type="ARBA" id="ARBA00022692"/>
    </source>
</evidence>
<keyword evidence="5" id="KW-1133">Transmembrane helix</keyword>
<keyword evidence="3" id="KW-0732">Signal</keyword>
<feature type="compositionally biased region" description="Polar residues" evidence="11">
    <location>
        <begin position="1097"/>
        <end position="1106"/>
    </location>
</feature>
<feature type="compositionally biased region" description="Basic and acidic residues" evidence="11">
    <location>
        <begin position="233"/>
        <end position="242"/>
    </location>
</feature>
<feature type="region of interest" description="Disordered" evidence="11">
    <location>
        <begin position="454"/>
        <end position="477"/>
    </location>
</feature>
<organism evidence="14 15">
    <name type="scientific">Cyprinus carpio</name>
    <name type="common">Common carp</name>
    <dbReference type="NCBI Taxonomy" id="7962"/>
    <lineage>
        <taxon>Eukaryota</taxon>
        <taxon>Metazoa</taxon>
        <taxon>Chordata</taxon>
        <taxon>Craniata</taxon>
        <taxon>Vertebrata</taxon>
        <taxon>Euteleostomi</taxon>
        <taxon>Actinopterygii</taxon>
        <taxon>Neopterygii</taxon>
        <taxon>Teleostei</taxon>
        <taxon>Ostariophysi</taxon>
        <taxon>Cypriniformes</taxon>
        <taxon>Cyprinidae</taxon>
        <taxon>Cyprininae</taxon>
        <taxon>Cyprinus</taxon>
    </lineage>
</organism>
<protein>
    <recommendedName>
        <fullName evidence="16">SUN domain-containing protein</fullName>
    </recommendedName>
</protein>
<feature type="domain" description="SUN" evidence="13">
    <location>
        <begin position="288"/>
        <end position="449"/>
    </location>
</feature>
<evidence type="ECO:0000256" key="5">
    <source>
        <dbReference type="ARBA" id="ARBA00022989"/>
    </source>
</evidence>
<dbReference type="AlphaFoldDB" id="A0A8C2PQB5"/>
<dbReference type="Gene3D" id="2.60.120.260">
    <property type="entry name" value="Galactose-binding domain-like"/>
    <property type="match status" value="1"/>
</dbReference>
<name>A0A8C2PQB5_CYPCA</name>
<evidence type="ECO:0000256" key="1">
    <source>
        <dbReference type="ARBA" id="ARBA00004389"/>
    </source>
</evidence>
<gene>
    <name evidence="14" type="primary">LOC109074859</name>
</gene>
<feature type="region of interest" description="Disordered" evidence="11">
    <location>
        <begin position="1129"/>
        <end position="1158"/>
    </location>
</feature>
<dbReference type="Proteomes" id="UP000694701">
    <property type="component" value="Unplaced"/>
</dbReference>
<dbReference type="GO" id="GO:0005789">
    <property type="term" value="C:endoplasmic reticulum membrane"/>
    <property type="evidence" value="ECO:0007669"/>
    <property type="project" value="UniProtKB-SubCell"/>
</dbReference>
<feature type="compositionally biased region" description="Polar residues" evidence="11">
    <location>
        <begin position="94"/>
        <end position="105"/>
    </location>
</feature>
<dbReference type="PROSITE" id="PS51469">
    <property type="entry name" value="SUN"/>
    <property type="match status" value="1"/>
</dbReference>
<keyword evidence="7" id="KW-0325">Glycoprotein</keyword>
<evidence type="ECO:0000256" key="4">
    <source>
        <dbReference type="ARBA" id="ARBA00022824"/>
    </source>
</evidence>
<accession>A0A8C2PQB5</accession>
<evidence type="ECO:0000256" key="10">
    <source>
        <dbReference type="ARBA" id="ARBA00064635"/>
    </source>
</evidence>
<dbReference type="InterPro" id="IPR012919">
    <property type="entry name" value="SUN_dom"/>
</dbReference>
<proteinExistence type="inferred from homology"/>
<comment type="subunit">
    <text evidence="10">Interacts with EMP65.</text>
</comment>
<feature type="region of interest" description="Disordered" evidence="11">
    <location>
        <begin position="1049"/>
        <end position="1106"/>
    </location>
</feature>
<evidence type="ECO:0000259" key="12">
    <source>
        <dbReference type="PROSITE" id="PS51388"/>
    </source>
</evidence>
<dbReference type="FunFam" id="2.60.120.260:FF:000099">
    <property type="entry name" value="Uncharacterized protein, isoform C"/>
    <property type="match status" value="1"/>
</dbReference>
<keyword evidence="2" id="KW-0812">Transmembrane</keyword>
<comment type="similarity">
    <text evidence="9">Belongs to the SLP1 family.</text>
</comment>
<dbReference type="InterPro" id="IPR020850">
    <property type="entry name" value="GED_dom"/>
</dbReference>
<dbReference type="InterPro" id="IPR008979">
    <property type="entry name" value="Galactose-bd-like_sf"/>
</dbReference>
<feature type="region of interest" description="Disordered" evidence="11">
    <location>
        <begin position="650"/>
        <end position="684"/>
    </location>
</feature>
<feature type="compositionally biased region" description="Low complexity" evidence="11">
    <location>
        <begin position="28"/>
        <end position="38"/>
    </location>
</feature>
<evidence type="ECO:0000256" key="7">
    <source>
        <dbReference type="ARBA" id="ARBA00023180"/>
    </source>
</evidence>
<evidence type="ECO:0000256" key="9">
    <source>
        <dbReference type="ARBA" id="ARBA00061226"/>
    </source>
</evidence>
<keyword evidence="4" id="KW-0256">Endoplasmic reticulum</keyword>
<dbReference type="PROSITE" id="PS51388">
    <property type="entry name" value="GED"/>
    <property type="match status" value="1"/>
</dbReference>
<feature type="region of interest" description="Disordered" evidence="11">
    <location>
        <begin position="1014"/>
        <end position="1037"/>
    </location>
</feature>